<dbReference type="OrthoDB" id="2370471at2"/>
<dbReference type="Pfam" id="PF13489">
    <property type="entry name" value="Methyltransf_23"/>
    <property type="match status" value="1"/>
</dbReference>
<keyword evidence="2" id="KW-1185">Reference proteome</keyword>
<gene>
    <name evidence="1" type="ORF">ECE50_029850</name>
</gene>
<dbReference type="PANTHER" id="PTHR43861">
    <property type="entry name" value="TRANS-ACONITATE 2-METHYLTRANSFERASE-RELATED"/>
    <property type="match status" value="1"/>
</dbReference>
<dbReference type="GO" id="GO:0008168">
    <property type="term" value="F:methyltransferase activity"/>
    <property type="evidence" value="ECO:0007669"/>
    <property type="project" value="UniProtKB-KW"/>
</dbReference>
<name>A0A3S1B196_9BACT</name>
<dbReference type="Proteomes" id="UP000281028">
    <property type="component" value="Unassembled WGS sequence"/>
</dbReference>
<dbReference type="EMBL" id="RIAR02000001">
    <property type="protein sequence ID" value="NSL91064.1"/>
    <property type="molecule type" value="Genomic_DNA"/>
</dbReference>
<keyword evidence="1" id="KW-0489">Methyltransferase</keyword>
<dbReference type="SUPFAM" id="SSF53335">
    <property type="entry name" value="S-adenosyl-L-methionine-dependent methyltransferases"/>
    <property type="match status" value="1"/>
</dbReference>
<dbReference type="InterPro" id="IPR029063">
    <property type="entry name" value="SAM-dependent_MTases_sf"/>
</dbReference>
<protein>
    <submittedName>
        <fullName evidence="1">Class I SAM-dependent methyltransferase</fullName>
    </submittedName>
</protein>
<dbReference type="CDD" id="cd02440">
    <property type="entry name" value="AdoMet_MTases"/>
    <property type="match status" value="1"/>
</dbReference>
<sequence>MNLIYYNSCPLCGSSQLHEALTAKDYTVSKETFSIIHCGGCSGRFTQHVPDSENIGRYYQSQEYISHSETKEGLINRLYHSVRKITLRSKQNWVRNGSGIKTGSLLDIGCGTGAFLHYMQTSGWTVTGLEPDENARHNAKTLYGLEPLPIEQLFTLPAGQYDAITMWHVLEHVHELHRYLDHIRTLLKPGGTLLIAVPNYTSPDAEHYGQYWAAYDVPRHLYHFSPSSMEKLLSSHHIRLVKKHPMVFDGFYVSLLSEKYKTGKSRLLQGFFNGFHSYRKGLKDVDRCSSIVYECKLG</sequence>
<keyword evidence="1" id="KW-0808">Transferase</keyword>
<proteinExistence type="predicted"/>
<evidence type="ECO:0000313" key="1">
    <source>
        <dbReference type="EMBL" id="NSL91064.1"/>
    </source>
</evidence>
<dbReference type="AlphaFoldDB" id="A0A3S1B196"/>
<organism evidence="1 2">
    <name type="scientific">Chitinophaga solisilvae</name>
    <dbReference type="NCBI Taxonomy" id="1233460"/>
    <lineage>
        <taxon>Bacteria</taxon>
        <taxon>Pseudomonadati</taxon>
        <taxon>Bacteroidota</taxon>
        <taxon>Chitinophagia</taxon>
        <taxon>Chitinophagales</taxon>
        <taxon>Chitinophagaceae</taxon>
        <taxon>Chitinophaga</taxon>
    </lineage>
</organism>
<reference evidence="1" key="1">
    <citation type="submission" date="2020-05" db="EMBL/GenBank/DDBJ databases">
        <title>Chitinophaga laudate sp. nov., isolated from a tropical peat swamp.</title>
        <authorList>
            <person name="Goh C.B.S."/>
            <person name="Lee M.S."/>
            <person name="Parimannan S."/>
            <person name="Pasbakhsh P."/>
            <person name="Yule C.M."/>
            <person name="Rajandas H."/>
            <person name="Loke S."/>
            <person name="Croft L."/>
            <person name="Tan J.B.L."/>
        </authorList>
    </citation>
    <scope>NUCLEOTIDE SEQUENCE</scope>
    <source>
        <strain evidence="1">Mgbs1</strain>
    </source>
</reference>
<evidence type="ECO:0000313" key="2">
    <source>
        <dbReference type="Proteomes" id="UP000281028"/>
    </source>
</evidence>
<comment type="caution">
    <text evidence="1">The sequence shown here is derived from an EMBL/GenBank/DDBJ whole genome shotgun (WGS) entry which is preliminary data.</text>
</comment>
<dbReference type="GO" id="GO:0032259">
    <property type="term" value="P:methylation"/>
    <property type="evidence" value="ECO:0007669"/>
    <property type="project" value="UniProtKB-KW"/>
</dbReference>
<dbReference type="PANTHER" id="PTHR43861:SF6">
    <property type="entry name" value="METHYLTRANSFERASE TYPE 11"/>
    <property type="match status" value="1"/>
</dbReference>
<dbReference type="Gene3D" id="3.40.50.150">
    <property type="entry name" value="Vaccinia Virus protein VP39"/>
    <property type="match status" value="1"/>
</dbReference>
<accession>A0A3S1B196</accession>